<feature type="compositionally biased region" description="Basic and acidic residues" evidence="1">
    <location>
        <begin position="143"/>
        <end position="156"/>
    </location>
</feature>
<gene>
    <name evidence="3" type="ORF">GCM10023169_34700</name>
</gene>
<feature type="region of interest" description="Disordered" evidence="1">
    <location>
        <begin position="115"/>
        <end position="156"/>
    </location>
</feature>
<feature type="compositionally biased region" description="Basic residues" evidence="1">
    <location>
        <begin position="121"/>
        <end position="134"/>
    </location>
</feature>
<evidence type="ECO:0000256" key="1">
    <source>
        <dbReference type="SAM" id="MobiDB-lite"/>
    </source>
</evidence>
<organism evidence="3 4">
    <name type="scientific">Georgenia halophila</name>
    <dbReference type="NCBI Taxonomy" id="620889"/>
    <lineage>
        <taxon>Bacteria</taxon>
        <taxon>Bacillati</taxon>
        <taxon>Actinomycetota</taxon>
        <taxon>Actinomycetes</taxon>
        <taxon>Micrococcales</taxon>
        <taxon>Bogoriellaceae</taxon>
        <taxon>Georgenia</taxon>
    </lineage>
</organism>
<evidence type="ECO:0000259" key="2">
    <source>
        <dbReference type="Pfam" id="PF13649"/>
    </source>
</evidence>
<dbReference type="Pfam" id="PF13649">
    <property type="entry name" value="Methyltransf_25"/>
    <property type="match status" value="1"/>
</dbReference>
<evidence type="ECO:0000313" key="3">
    <source>
        <dbReference type="EMBL" id="GAA4430845.1"/>
    </source>
</evidence>
<dbReference type="EMBL" id="BAABGN010000013">
    <property type="protein sequence ID" value="GAA4430845.1"/>
    <property type="molecule type" value="Genomic_DNA"/>
</dbReference>
<dbReference type="InterPro" id="IPR029063">
    <property type="entry name" value="SAM-dependent_MTases_sf"/>
</dbReference>
<keyword evidence="4" id="KW-1185">Reference proteome</keyword>
<comment type="caution">
    <text evidence="3">The sequence shown here is derived from an EMBL/GenBank/DDBJ whole genome shotgun (WGS) entry which is preliminary data.</text>
</comment>
<accession>A0ABP8LJE0</accession>
<name>A0ABP8LJE0_9MICO</name>
<dbReference type="InterPro" id="IPR041698">
    <property type="entry name" value="Methyltransf_25"/>
</dbReference>
<proteinExistence type="predicted"/>
<dbReference type="Gene3D" id="3.40.50.150">
    <property type="entry name" value="Vaccinia Virus protein VP39"/>
    <property type="match status" value="1"/>
</dbReference>
<protein>
    <recommendedName>
        <fullName evidence="2">Methyltransferase domain-containing protein</fullName>
    </recommendedName>
</protein>
<dbReference type="SUPFAM" id="SSF53335">
    <property type="entry name" value="S-adenosyl-L-methionine-dependent methyltransferases"/>
    <property type="match status" value="1"/>
</dbReference>
<sequence length="156" mass="16768">MTGSSADADWSEYYRRTAGRPPRDLVRKGELTVGGAGVAVDLGCGDGTETVWLLEQGWQVTAVDREPAAVAGVADQTRDGALTGVVADLCTYEFPTADLVFACASLPFVPGGVRRRVGEGRHRRPGWRRPRRQPLRSAGLLGRRPDGGRGDDLPRP</sequence>
<dbReference type="CDD" id="cd02440">
    <property type="entry name" value="AdoMet_MTases"/>
    <property type="match status" value="1"/>
</dbReference>
<evidence type="ECO:0000313" key="4">
    <source>
        <dbReference type="Proteomes" id="UP001500622"/>
    </source>
</evidence>
<reference evidence="4" key="1">
    <citation type="journal article" date="2019" name="Int. J. Syst. Evol. Microbiol.">
        <title>The Global Catalogue of Microorganisms (GCM) 10K type strain sequencing project: providing services to taxonomists for standard genome sequencing and annotation.</title>
        <authorList>
            <consortium name="The Broad Institute Genomics Platform"/>
            <consortium name="The Broad Institute Genome Sequencing Center for Infectious Disease"/>
            <person name="Wu L."/>
            <person name="Ma J."/>
        </authorList>
    </citation>
    <scope>NUCLEOTIDE SEQUENCE [LARGE SCALE GENOMIC DNA]</scope>
    <source>
        <strain evidence="4">JCM 17810</strain>
    </source>
</reference>
<dbReference type="Proteomes" id="UP001500622">
    <property type="component" value="Unassembled WGS sequence"/>
</dbReference>
<feature type="domain" description="Methyltransferase" evidence="2">
    <location>
        <begin position="40"/>
        <end position="111"/>
    </location>
</feature>